<evidence type="ECO:0000313" key="3">
    <source>
        <dbReference type="Proteomes" id="UP001163046"/>
    </source>
</evidence>
<feature type="compositionally biased region" description="Basic and acidic residues" evidence="1">
    <location>
        <begin position="1"/>
        <end position="11"/>
    </location>
</feature>
<dbReference type="GO" id="GO:0036064">
    <property type="term" value="C:ciliary basal body"/>
    <property type="evidence" value="ECO:0007669"/>
    <property type="project" value="TreeGrafter"/>
</dbReference>
<dbReference type="GO" id="GO:0034451">
    <property type="term" value="C:centriolar satellite"/>
    <property type="evidence" value="ECO:0007669"/>
    <property type="project" value="TreeGrafter"/>
</dbReference>
<dbReference type="PANTHER" id="PTHR14164">
    <property type="entry name" value="PERICENTRIOLAR MATERIAL 1-RELATED"/>
    <property type="match status" value="1"/>
</dbReference>
<accession>A0A9W9ZP03</accession>
<dbReference type="EMBL" id="MU825882">
    <property type="protein sequence ID" value="KAJ7385218.1"/>
    <property type="molecule type" value="Genomic_DNA"/>
</dbReference>
<organism evidence="2 3">
    <name type="scientific">Desmophyllum pertusum</name>
    <dbReference type="NCBI Taxonomy" id="174260"/>
    <lineage>
        <taxon>Eukaryota</taxon>
        <taxon>Metazoa</taxon>
        <taxon>Cnidaria</taxon>
        <taxon>Anthozoa</taxon>
        <taxon>Hexacorallia</taxon>
        <taxon>Scleractinia</taxon>
        <taxon>Caryophylliina</taxon>
        <taxon>Caryophylliidae</taxon>
        <taxon>Desmophyllum</taxon>
    </lineage>
</organism>
<dbReference type="GO" id="GO:1905515">
    <property type="term" value="P:non-motile cilium assembly"/>
    <property type="evidence" value="ECO:0007669"/>
    <property type="project" value="TreeGrafter"/>
</dbReference>
<feature type="region of interest" description="Disordered" evidence="1">
    <location>
        <begin position="1029"/>
        <end position="1053"/>
    </location>
</feature>
<comment type="caution">
    <text evidence="2">The sequence shown here is derived from an EMBL/GenBank/DDBJ whole genome shotgun (WGS) entry which is preliminary data.</text>
</comment>
<dbReference type="GO" id="GO:0071539">
    <property type="term" value="P:protein localization to centrosome"/>
    <property type="evidence" value="ECO:0007669"/>
    <property type="project" value="InterPro"/>
</dbReference>
<dbReference type="InterPro" id="IPR024138">
    <property type="entry name" value="Pericentriolar_Pcm1"/>
</dbReference>
<dbReference type="AlphaFoldDB" id="A0A9W9ZP03"/>
<keyword evidence="3" id="KW-1185">Reference proteome</keyword>
<gene>
    <name evidence="2" type="ORF">OS493_017599</name>
</gene>
<dbReference type="GO" id="GO:0034454">
    <property type="term" value="P:microtubule anchoring at centrosome"/>
    <property type="evidence" value="ECO:0007669"/>
    <property type="project" value="InterPro"/>
</dbReference>
<dbReference type="PANTHER" id="PTHR14164:SF12">
    <property type="entry name" value="PERICENTRIOLAR MATERIAL 1 PROTEIN"/>
    <property type="match status" value="1"/>
</dbReference>
<sequence>MENEEHKRLHVETGNTPNKPQRKRQPTSGSSRKSLFRSPLSEKVPQQPKLVTRLKGVNTSPKVLRFDTKKQRIVWQRKEDISLVQFVALHKDLQPTNSEWPSLNPKSQYWKDAAEYIKQTAGTKYLREGSSIRQRVVVYMKDHYKTLDQAEDEYGLSVESYLGDTVCIGEETELLQNSTDVLAAIDHLGQSQLIDIISTAINRVNDKRNLLLKILSQISFREHLADVMAALHPHLLEREQRMLLDKWYSQQATQMGIDSNPADFGTRSLEAMLMLQKNEKPNLVYKWCSCLYNDEGKPSLDFNRMPFGMLQYTMEFFSCTHVCQIRESPDYKMWQDTMDAEFGGGKFKRLFRGPMWSGMDRNDIGDPRKARSNVPCVSTQTQNKRMQKSPFSTKPEIQMEAIKELSKCNPKGRFWIKADGTDVKAALQESLRRVWNGDVDLLDGKLEDIRREYEARISGCETITKSNNISRADSVIAFGALVDALEDDIVFLDGGLQKAVESFRTKFNNPSTPVETLKSLNWDIVEFQTLLEQASVFKDQLDGLIANLDPSQQAPVAPNWRLWVKESPGYLQFLRNLFKKKRVCATHILVFMVADEQRNTKPYAIPIQYVPYKGVRDQEVRDLTKKIKIEMTKANLKVVGTSTDGEFEQLRRRGETRPLHIWQLAHDARDSVGKMGKKTLLQMLEMQGVDANGVPVVARPNPVIPHNVVLQVHELRNNHLLSLEDAVTFIRGKLVPDGYTPYPFRKDTPERFLDKLRSVVATYQFRSDVQYWKDQGVDFSQYVYVPEVDPFTGDIHHERADHNHLLKRIAKHTRDGNNSDLKYERFDEAMRNPMTGLTHVALVGSRKQSVPDAEKLLSFHVAKFLQDNQYFAEAEYVETVALWHEASDGRGLSQLQRCRQNYRMFNYILDEWIPWHRENYNLSSLDINKSIAGLRGFSRETVIEITTNIESQEFRRRQNVEIGYVENPRAAETDDLECLYGMCHSWLGPYFTLKDFKLKWRKIVREFTKRMDPDLPFFYHTANERYSSDLLPSFDEPPAGCESDDEGDDQRNPYRLHRLVRNTREDGSIFAAGRSFLPARNRTSTRQRFHRYDVGLPPVPQG</sequence>
<name>A0A9W9ZP03_9CNID</name>
<protein>
    <submittedName>
        <fullName evidence="2">Uncharacterized protein</fullName>
    </submittedName>
</protein>
<dbReference type="OrthoDB" id="5980952at2759"/>
<feature type="region of interest" description="Disordered" evidence="1">
    <location>
        <begin position="1"/>
        <end position="49"/>
    </location>
</feature>
<evidence type="ECO:0000256" key="1">
    <source>
        <dbReference type="SAM" id="MobiDB-lite"/>
    </source>
</evidence>
<evidence type="ECO:0000313" key="2">
    <source>
        <dbReference type="EMBL" id="KAJ7385218.1"/>
    </source>
</evidence>
<reference evidence="2" key="1">
    <citation type="submission" date="2023-01" db="EMBL/GenBank/DDBJ databases">
        <title>Genome assembly of the deep-sea coral Lophelia pertusa.</title>
        <authorList>
            <person name="Herrera S."/>
            <person name="Cordes E."/>
        </authorList>
    </citation>
    <scope>NUCLEOTIDE SEQUENCE</scope>
    <source>
        <strain evidence="2">USNM1676648</strain>
        <tissue evidence="2">Polyp</tissue>
    </source>
</reference>
<dbReference type="Proteomes" id="UP001163046">
    <property type="component" value="Unassembled WGS sequence"/>
</dbReference>
<proteinExistence type="predicted"/>